<dbReference type="Proteomes" id="UP000054477">
    <property type="component" value="Unassembled WGS sequence"/>
</dbReference>
<gene>
    <name evidence="1" type="ORF">K443DRAFT_681723</name>
</gene>
<protein>
    <submittedName>
        <fullName evidence="1">Uncharacterized protein</fullName>
    </submittedName>
</protein>
<proteinExistence type="predicted"/>
<sequence length="81" mass="9111">MSGCSNFYRGQSRFGRSDSAAAALKACLVIYLHLELMNCAPNWVPLQAVTILGPTFPPFWGVTLRKKSKNLKPTETIHFRR</sequence>
<reference evidence="2" key="2">
    <citation type="submission" date="2015-01" db="EMBL/GenBank/DDBJ databases">
        <title>Evolutionary Origins and Diversification of the Mycorrhizal Mutualists.</title>
        <authorList>
            <consortium name="DOE Joint Genome Institute"/>
            <consortium name="Mycorrhizal Genomics Consortium"/>
            <person name="Kohler A."/>
            <person name="Kuo A."/>
            <person name="Nagy L.G."/>
            <person name="Floudas D."/>
            <person name="Copeland A."/>
            <person name="Barry K.W."/>
            <person name="Cichocki N."/>
            <person name="Veneault-Fourrey C."/>
            <person name="LaButti K."/>
            <person name="Lindquist E.A."/>
            <person name="Lipzen A."/>
            <person name="Lundell T."/>
            <person name="Morin E."/>
            <person name="Murat C."/>
            <person name="Riley R."/>
            <person name="Ohm R."/>
            <person name="Sun H."/>
            <person name="Tunlid A."/>
            <person name="Henrissat B."/>
            <person name="Grigoriev I.V."/>
            <person name="Hibbett D.S."/>
            <person name="Martin F."/>
        </authorList>
    </citation>
    <scope>NUCLEOTIDE SEQUENCE [LARGE SCALE GENOMIC DNA]</scope>
    <source>
        <strain evidence="2">LaAM-08-1</strain>
    </source>
</reference>
<dbReference type="EMBL" id="KN838700">
    <property type="protein sequence ID" value="KIJ97157.1"/>
    <property type="molecule type" value="Genomic_DNA"/>
</dbReference>
<keyword evidence="2" id="KW-1185">Reference proteome</keyword>
<accession>A0A0C9XM17</accession>
<dbReference type="HOGENOM" id="CLU_2574214_0_0_1"/>
<evidence type="ECO:0000313" key="1">
    <source>
        <dbReference type="EMBL" id="KIJ97157.1"/>
    </source>
</evidence>
<dbReference type="AlphaFoldDB" id="A0A0C9XM17"/>
<evidence type="ECO:0000313" key="2">
    <source>
        <dbReference type="Proteomes" id="UP000054477"/>
    </source>
</evidence>
<organism evidence="1 2">
    <name type="scientific">Laccaria amethystina LaAM-08-1</name>
    <dbReference type="NCBI Taxonomy" id="1095629"/>
    <lineage>
        <taxon>Eukaryota</taxon>
        <taxon>Fungi</taxon>
        <taxon>Dikarya</taxon>
        <taxon>Basidiomycota</taxon>
        <taxon>Agaricomycotina</taxon>
        <taxon>Agaricomycetes</taxon>
        <taxon>Agaricomycetidae</taxon>
        <taxon>Agaricales</taxon>
        <taxon>Agaricineae</taxon>
        <taxon>Hydnangiaceae</taxon>
        <taxon>Laccaria</taxon>
    </lineage>
</organism>
<reference evidence="1 2" key="1">
    <citation type="submission" date="2014-04" db="EMBL/GenBank/DDBJ databases">
        <authorList>
            <consortium name="DOE Joint Genome Institute"/>
            <person name="Kuo A."/>
            <person name="Kohler A."/>
            <person name="Nagy L.G."/>
            <person name="Floudas D."/>
            <person name="Copeland A."/>
            <person name="Barry K.W."/>
            <person name="Cichocki N."/>
            <person name="Veneault-Fourrey C."/>
            <person name="LaButti K."/>
            <person name="Lindquist E.A."/>
            <person name="Lipzen A."/>
            <person name="Lundell T."/>
            <person name="Morin E."/>
            <person name="Murat C."/>
            <person name="Sun H."/>
            <person name="Tunlid A."/>
            <person name="Henrissat B."/>
            <person name="Grigoriev I.V."/>
            <person name="Hibbett D.S."/>
            <person name="Martin F."/>
            <person name="Nordberg H.P."/>
            <person name="Cantor M.N."/>
            <person name="Hua S.X."/>
        </authorList>
    </citation>
    <scope>NUCLEOTIDE SEQUENCE [LARGE SCALE GENOMIC DNA]</scope>
    <source>
        <strain evidence="1 2">LaAM-08-1</strain>
    </source>
</reference>
<name>A0A0C9XM17_9AGAR</name>